<dbReference type="RefSeq" id="WP_182023514.1">
    <property type="nucleotide sequence ID" value="NZ_JACGAM010000012.1"/>
</dbReference>
<comment type="caution">
    <text evidence="2">The sequence shown here is derived from an EMBL/GenBank/DDBJ whole genome shotgun (WGS) entry which is preliminary data.</text>
</comment>
<dbReference type="PANTHER" id="PTHR22916">
    <property type="entry name" value="GLYCOSYLTRANSFERASE"/>
    <property type="match status" value="1"/>
</dbReference>
<dbReference type="CDD" id="cd00761">
    <property type="entry name" value="Glyco_tranf_GTA_type"/>
    <property type="match status" value="1"/>
</dbReference>
<dbReference type="InterPro" id="IPR029044">
    <property type="entry name" value="Nucleotide-diphossugar_trans"/>
</dbReference>
<sequence>MKFSIIIPMFNLENYIAICLNSLLNQTYKNFEIIIVDDGSKDNSVIVAESLLQKSNFYDWRVIKQTNGGVGAARNKGIDYVSGQFVIFLDGDDFVSPRLIEILTKYYNMELNFDILFYQFERVFDINESPIDLETGNNDCFEIVTNSSSILKILNDEIKISMPSIAFDINKINEFNIRFKEDCINGEDREFIFNYLFVTEKSMIIPETLFFYVQRPTSISNSFSIRRIDSVYAYIRILNNFKKNKNKIFTKDFDLIKNSLGTQIFAEYIGNFNNFLRFKGSTVFLNSNTINTIVKKIEEEYPFLNNDLGNLYKSISMTNSKTKFMTKIYKVNLLLYSNIINIFNNFQKLKKSL</sequence>
<dbReference type="Gene3D" id="3.90.550.10">
    <property type="entry name" value="Spore Coat Polysaccharide Biosynthesis Protein SpsA, Chain A"/>
    <property type="match status" value="1"/>
</dbReference>
<dbReference type="Pfam" id="PF00535">
    <property type="entry name" value="Glycos_transf_2"/>
    <property type="match status" value="1"/>
</dbReference>
<dbReference type="Proteomes" id="UP000540056">
    <property type="component" value="Unassembled WGS sequence"/>
</dbReference>
<name>A0ABR5ZYZ8_9LACT</name>
<organism evidence="2 3">
    <name type="scientific">Aerococcus urinaeequi</name>
    <dbReference type="NCBI Taxonomy" id="51665"/>
    <lineage>
        <taxon>Bacteria</taxon>
        <taxon>Bacillati</taxon>
        <taxon>Bacillota</taxon>
        <taxon>Bacilli</taxon>
        <taxon>Lactobacillales</taxon>
        <taxon>Aerococcaceae</taxon>
        <taxon>Aerococcus</taxon>
    </lineage>
</organism>
<dbReference type="PANTHER" id="PTHR22916:SF3">
    <property type="entry name" value="UDP-GLCNAC:BETAGAL BETA-1,3-N-ACETYLGLUCOSAMINYLTRANSFERASE-LIKE PROTEIN 1"/>
    <property type="match status" value="1"/>
</dbReference>
<dbReference type="SUPFAM" id="SSF53448">
    <property type="entry name" value="Nucleotide-diphospho-sugar transferases"/>
    <property type="match status" value="1"/>
</dbReference>
<proteinExistence type="predicted"/>
<keyword evidence="3" id="KW-1185">Reference proteome</keyword>
<protein>
    <submittedName>
        <fullName evidence="2">Glycosyltransferase family 2 protein</fullName>
    </submittedName>
</protein>
<evidence type="ECO:0000259" key="1">
    <source>
        <dbReference type="Pfam" id="PF00535"/>
    </source>
</evidence>
<accession>A0ABR5ZYZ8</accession>
<evidence type="ECO:0000313" key="3">
    <source>
        <dbReference type="Proteomes" id="UP000540056"/>
    </source>
</evidence>
<reference evidence="2 3" key="1">
    <citation type="submission" date="2020-07" db="EMBL/GenBank/DDBJ databases">
        <title>Draft Genome Sequences of Lactobacillales Isolated from the International Space Station.</title>
        <authorList>
            <person name="Bharadwaj A.R."/>
            <person name="Singh N.K."/>
            <person name="Wood J.M."/>
            <person name="Debieu M."/>
            <person name="O'Hara N.B."/>
            <person name="Karouia F."/>
            <person name="Mason C.E."/>
            <person name="Venkateswaran K."/>
        </authorList>
    </citation>
    <scope>NUCLEOTIDE SEQUENCE [LARGE SCALE GENOMIC DNA]</scope>
    <source>
        <strain evidence="2 3">151250015-1-258-55</strain>
    </source>
</reference>
<gene>
    <name evidence="2" type="ORF">H3232_07155</name>
</gene>
<dbReference type="InterPro" id="IPR001173">
    <property type="entry name" value="Glyco_trans_2-like"/>
</dbReference>
<evidence type="ECO:0000313" key="2">
    <source>
        <dbReference type="EMBL" id="MBA5746961.1"/>
    </source>
</evidence>
<dbReference type="EMBL" id="JACGAN010000011">
    <property type="protein sequence ID" value="MBA5746961.1"/>
    <property type="molecule type" value="Genomic_DNA"/>
</dbReference>
<feature type="domain" description="Glycosyltransferase 2-like" evidence="1">
    <location>
        <begin position="4"/>
        <end position="108"/>
    </location>
</feature>